<evidence type="ECO:0000313" key="1">
    <source>
        <dbReference type="EMBL" id="KYG11396.1"/>
    </source>
</evidence>
<reference evidence="1 2" key="1">
    <citation type="submission" date="2014-02" db="EMBL/GenBank/DDBJ databases">
        <title>The small core and large imbalanced accessory genome model reveals a collaborative survival strategy of Sorangium cellulosum strains in nature.</title>
        <authorList>
            <person name="Han K."/>
            <person name="Peng R."/>
            <person name="Blom J."/>
            <person name="Li Y.-Z."/>
        </authorList>
    </citation>
    <scope>NUCLEOTIDE SEQUENCE [LARGE SCALE GENOMIC DNA]</scope>
    <source>
        <strain evidence="1 2">So0007-03</strain>
    </source>
</reference>
<evidence type="ECO:0000313" key="2">
    <source>
        <dbReference type="Proteomes" id="UP000075502"/>
    </source>
</evidence>
<comment type="caution">
    <text evidence="1">The sequence shown here is derived from an EMBL/GenBank/DDBJ whole genome shotgun (WGS) entry which is preliminary data.</text>
</comment>
<dbReference type="Proteomes" id="UP000075502">
    <property type="component" value="Unassembled WGS sequence"/>
</dbReference>
<accession>A0A150U3E8</accession>
<dbReference type="AlphaFoldDB" id="A0A150U3E8"/>
<name>A0A150U3E8_SORCE</name>
<gene>
    <name evidence="1" type="ORF">BE21_57440</name>
</gene>
<proteinExistence type="predicted"/>
<dbReference type="EMBL" id="JEME01000030">
    <property type="protein sequence ID" value="KYG11396.1"/>
    <property type="molecule type" value="Genomic_DNA"/>
</dbReference>
<organism evidence="1 2">
    <name type="scientific">Sorangium cellulosum</name>
    <name type="common">Polyangium cellulosum</name>
    <dbReference type="NCBI Taxonomy" id="56"/>
    <lineage>
        <taxon>Bacteria</taxon>
        <taxon>Pseudomonadati</taxon>
        <taxon>Myxococcota</taxon>
        <taxon>Polyangia</taxon>
        <taxon>Polyangiales</taxon>
        <taxon>Polyangiaceae</taxon>
        <taxon>Sorangium</taxon>
    </lineage>
</organism>
<sequence>MHVVFDTEPEANAFIAQINQLLGYPMPNVDMATGQIVGYTETWAVPEKFPEEDKWAVLYKPAIDPVLGDLVPQDVDAILYPDVIGIPPG</sequence>
<protein>
    <submittedName>
        <fullName evidence="1">Uncharacterized protein</fullName>
    </submittedName>
</protein>